<dbReference type="Proteomes" id="UP000824136">
    <property type="component" value="Unassembled WGS sequence"/>
</dbReference>
<reference evidence="5" key="2">
    <citation type="journal article" date="2021" name="PeerJ">
        <title>Extensive microbial diversity within the chicken gut microbiome revealed by metagenomics and culture.</title>
        <authorList>
            <person name="Gilroy R."/>
            <person name="Ravi A."/>
            <person name="Getino M."/>
            <person name="Pursley I."/>
            <person name="Horton D.L."/>
            <person name="Alikhan N.F."/>
            <person name="Baker D."/>
            <person name="Gharbi K."/>
            <person name="Hall N."/>
            <person name="Watson M."/>
            <person name="Adriaenssens E.M."/>
            <person name="Foster-Nyarko E."/>
            <person name="Jarju S."/>
            <person name="Secka A."/>
            <person name="Antonio M."/>
            <person name="Oren A."/>
            <person name="Chaudhuri R.R."/>
            <person name="La Ragione R."/>
            <person name="Hildebrand F."/>
            <person name="Pallen M.J."/>
        </authorList>
    </citation>
    <scope>NUCLEOTIDE SEQUENCE</scope>
    <source>
        <strain evidence="5">CHK33-4379</strain>
    </source>
</reference>
<comment type="caution">
    <text evidence="2">Lacks conserved residue(s) required for the propagation of feature annotation.</text>
</comment>
<evidence type="ECO:0000313" key="5">
    <source>
        <dbReference type="EMBL" id="HIT58624.1"/>
    </source>
</evidence>
<protein>
    <recommendedName>
        <fullName evidence="2 3">Single-stranded DNA-binding protein</fullName>
        <shortName evidence="2">SSB</shortName>
    </recommendedName>
</protein>
<dbReference type="InterPro" id="IPR012340">
    <property type="entry name" value="NA-bd_OB-fold"/>
</dbReference>
<dbReference type="InterPro" id="IPR011344">
    <property type="entry name" value="ssDNA-bd"/>
</dbReference>
<dbReference type="Pfam" id="PF00436">
    <property type="entry name" value="SSB"/>
    <property type="match status" value="1"/>
</dbReference>
<evidence type="ECO:0000313" key="6">
    <source>
        <dbReference type="Proteomes" id="UP000824136"/>
    </source>
</evidence>
<dbReference type="GO" id="GO:0006260">
    <property type="term" value="P:DNA replication"/>
    <property type="evidence" value="ECO:0007669"/>
    <property type="project" value="InterPro"/>
</dbReference>
<keyword evidence="1 2" id="KW-0238">DNA-binding</keyword>
<dbReference type="SUPFAM" id="SSF50249">
    <property type="entry name" value="Nucleic acid-binding proteins"/>
    <property type="match status" value="1"/>
</dbReference>
<evidence type="ECO:0000256" key="3">
    <source>
        <dbReference type="PIRNR" id="PIRNR002070"/>
    </source>
</evidence>
<reference evidence="5" key="1">
    <citation type="submission" date="2020-10" db="EMBL/GenBank/DDBJ databases">
        <authorList>
            <person name="Gilroy R."/>
        </authorList>
    </citation>
    <scope>NUCLEOTIDE SEQUENCE</scope>
    <source>
        <strain evidence="5">CHK33-4379</strain>
    </source>
</reference>
<gene>
    <name evidence="5" type="ORF">IAC39_02770</name>
</gene>
<organism evidence="5 6">
    <name type="scientific">Candidatus Faeciplasma pullistercoris</name>
    <dbReference type="NCBI Taxonomy" id="2840800"/>
    <lineage>
        <taxon>Bacteria</taxon>
        <taxon>Bacillati</taxon>
        <taxon>Bacillota</taxon>
        <taxon>Clostridia</taxon>
        <taxon>Eubacteriales</taxon>
        <taxon>Oscillospiraceae</taxon>
        <taxon>Oscillospiraceae incertae sedis</taxon>
        <taxon>Candidatus Faeciplasma</taxon>
    </lineage>
</organism>
<evidence type="ECO:0000256" key="2">
    <source>
        <dbReference type="HAMAP-Rule" id="MF_00984"/>
    </source>
</evidence>
<proteinExistence type="inferred from homology"/>
<dbReference type="NCBIfam" id="TIGR00621">
    <property type="entry name" value="ssb"/>
    <property type="match status" value="1"/>
</dbReference>
<dbReference type="EMBL" id="DVLL01000012">
    <property type="protein sequence ID" value="HIT58624.1"/>
    <property type="molecule type" value="Genomic_DNA"/>
</dbReference>
<dbReference type="PANTHER" id="PTHR10302:SF27">
    <property type="entry name" value="SINGLE-STRANDED DNA-BINDING PROTEIN"/>
    <property type="match status" value="1"/>
</dbReference>
<comment type="caution">
    <text evidence="5">The sequence shown here is derived from an EMBL/GenBank/DDBJ whole genome shotgun (WGS) entry which is preliminary data.</text>
</comment>
<comment type="subunit">
    <text evidence="2">Homotetramer.</text>
</comment>
<name>A0A9D1GT93_9FIRM</name>
<evidence type="ECO:0000256" key="1">
    <source>
        <dbReference type="ARBA" id="ARBA00023125"/>
    </source>
</evidence>
<dbReference type="InterPro" id="IPR000424">
    <property type="entry name" value="Primosome_PriB/ssb"/>
</dbReference>
<dbReference type="CDD" id="cd04496">
    <property type="entry name" value="SSB_OBF"/>
    <property type="match status" value="1"/>
</dbReference>
<dbReference type="GO" id="GO:0003697">
    <property type="term" value="F:single-stranded DNA binding"/>
    <property type="evidence" value="ECO:0007669"/>
    <property type="project" value="UniProtKB-UniRule"/>
</dbReference>
<evidence type="ECO:0000256" key="4">
    <source>
        <dbReference type="SAM" id="MobiDB-lite"/>
    </source>
</evidence>
<feature type="region of interest" description="Disordered" evidence="4">
    <location>
        <begin position="103"/>
        <end position="143"/>
    </location>
</feature>
<feature type="compositionally biased region" description="Low complexity" evidence="4">
    <location>
        <begin position="108"/>
        <end position="131"/>
    </location>
</feature>
<dbReference type="GO" id="GO:0009295">
    <property type="term" value="C:nucleoid"/>
    <property type="evidence" value="ECO:0007669"/>
    <property type="project" value="TreeGrafter"/>
</dbReference>
<accession>A0A9D1GT93</accession>
<dbReference type="PIRSF" id="PIRSF002070">
    <property type="entry name" value="SSB"/>
    <property type="match status" value="1"/>
</dbReference>
<dbReference type="AlphaFoldDB" id="A0A9D1GT93"/>
<dbReference type="PANTHER" id="PTHR10302">
    <property type="entry name" value="SINGLE-STRANDED DNA-BINDING PROTEIN"/>
    <property type="match status" value="1"/>
</dbReference>
<dbReference type="PROSITE" id="PS50935">
    <property type="entry name" value="SSB"/>
    <property type="match status" value="1"/>
</dbReference>
<sequence>MLNRVILMGRITQDLEVRQTQGGTAVLSFTVAVDRGYVKQGEERQTDFINCVAWRQQAEFIGKYFSKGRMIAIEGNLRTRTYDDKNGTKHYVTEVFVDNVSFTGEKASGGQPSNSNYSSSYSKPSNSKQSGYNEPSDRPIAIGDLDDFEEILGDDGVPF</sequence>
<dbReference type="Gene3D" id="2.40.50.140">
    <property type="entry name" value="Nucleic acid-binding proteins"/>
    <property type="match status" value="1"/>
</dbReference>
<dbReference type="HAMAP" id="MF_00984">
    <property type="entry name" value="SSB"/>
    <property type="match status" value="1"/>
</dbReference>